<sequence>MNHPHVHHDHALTERFIDLLHQTIGLDAESIGSGAIVRAVRECFTAWRERDDRANGATLDDYWHAVNADSERLQDLIEAVVVPETWFFRDAEAFAALTRLARLRLHDEPSRPVRVLSLPCSTGEEAYSIAMALTDSGIAPERFSIDAIDVSEAALALARRAQYGRNAFRGHAEAFRGFRERHFERTQDGWRLSAAIAGRVRFTQANLLQLDPHAFERFDFLFCRNVLIYFDPETQSAALRVLDALLAEGGVMFVGPAETGLLMREGMSSAKIPLAFAFRRGIGTTSREVRAPAPVAPLALSAWNTTARIAGAWPDRNLTSGTLKPLDASPWTTKPGAGAKAALAIRIVPPAFLPHAATASPVTPAAGDSTLAEARALADAGDLASAAAAARRYLEAHASSADAYYLLGVIADARGEPAESRGHYKRALYLDPSHREALTHLAALLQLDGDAAGAGLLLARAARLEARPR</sequence>
<dbReference type="GO" id="GO:0008757">
    <property type="term" value="F:S-adenosylmethionine-dependent methyltransferase activity"/>
    <property type="evidence" value="ECO:0007669"/>
    <property type="project" value="InterPro"/>
</dbReference>
<dbReference type="PRINTS" id="PR00996">
    <property type="entry name" value="CHERMTFRASE"/>
</dbReference>
<dbReference type="Gene3D" id="1.25.40.10">
    <property type="entry name" value="Tetratricopeptide repeat domain"/>
    <property type="match status" value="1"/>
</dbReference>
<dbReference type="Pfam" id="PF13432">
    <property type="entry name" value="TPR_16"/>
    <property type="match status" value="1"/>
</dbReference>
<evidence type="ECO:0000256" key="3">
    <source>
        <dbReference type="ARBA" id="ARBA00022691"/>
    </source>
</evidence>
<dbReference type="SUPFAM" id="SSF48452">
    <property type="entry name" value="TPR-like"/>
    <property type="match status" value="1"/>
</dbReference>
<evidence type="ECO:0000259" key="5">
    <source>
        <dbReference type="PROSITE" id="PS50123"/>
    </source>
</evidence>
<dbReference type="SUPFAM" id="SSF53335">
    <property type="entry name" value="S-adenosyl-L-methionine-dependent methyltransferases"/>
    <property type="match status" value="1"/>
</dbReference>
<dbReference type="InterPro" id="IPR000780">
    <property type="entry name" value="CheR_MeTrfase"/>
</dbReference>
<dbReference type="PROSITE" id="PS50123">
    <property type="entry name" value="CHER"/>
    <property type="match status" value="1"/>
</dbReference>
<reference evidence="6 7" key="1">
    <citation type="submission" date="2017-09" db="EMBL/GenBank/DDBJ databases">
        <authorList>
            <person name="Varghese N."/>
            <person name="Submissions S."/>
        </authorList>
    </citation>
    <scope>NUCLEOTIDE SEQUENCE [LARGE SCALE GENOMIC DNA]</scope>
    <source>
        <strain evidence="6 7">OK806</strain>
    </source>
</reference>
<dbReference type="AlphaFoldDB" id="A0A7Z7IF28"/>
<accession>A0A7Z7IF28</accession>
<dbReference type="Pfam" id="PF01739">
    <property type="entry name" value="CheR"/>
    <property type="match status" value="1"/>
</dbReference>
<dbReference type="PANTHER" id="PTHR24422">
    <property type="entry name" value="CHEMOTAXIS PROTEIN METHYLTRANSFERASE"/>
    <property type="match status" value="1"/>
</dbReference>
<protein>
    <submittedName>
        <fullName evidence="6">MCP methyltransferase, CheR-type</fullName>
    </submittedName>
</protein>
<keyword evidence="3" id="KW-0949">S-adenosyl-L-methionine</keyword>
<gene>
    <name evidence="6" type="ORF">SAMN05446927_7354</name>
</gene>
<keyword evidence="4" id="KW-0802">TPR repeat</keyword>
<dbReference type="OrthoDB" id="9816309at2"/>
<dbReference type="InterPro" id="IPR022642">
    <property type="entry name" value="CheR_C"/>
</dbReference>
<dbReference type="InterPro" id="IPR019734">
    <property type="entry name" value="TPR_rpt"/>
</dbReference>
<name>A0A7Z7IF28_9BURK</name>
<dbReference type="InterPro" id="IPR011990">
    <property type="entry name" value="TPR-like_helical_dom_sf"/>
</dbReference>
<proteinExistence type="predicted"/>
<keyword evidence="7" id="KW-1185">Reference proteome</keyword>
<evidence type="ECO:0000256" key="1">
    <source>
        <dbReference type="ARBA" id="ARBA00022603"/>
    </source>
</evidence>
<dbReference type="PROSITE" id="PS50005">
    <property type="entry name" value="TPR"/>
    <property type="match status" value="1"/>
</dbReference>
<dbReference type="RefSeq" id="WP_062635378.1">
    <property type="nucleotide sequence ID" value="NZ_FCOG02000015.1"/>
</dbReference>
<evidence type="ECO:0000313" key="6">
    <source>
        <dbReference type="EMBL" id="SOE88732.1"/>
    </source>
</evidence>
<dbReference type="InterPro" id="IPR050903">
    <property type="entry name" value="Bact_Chemotaxis_MeTrfase"/>
</dbReference>
<dbReference type="GO" id="GO:0032259">
    <property type="term" value="P:methylation"/>
    <property type="evidence" value="ECO:0007669"/>
    <property type="project" value="UniProtKB-KW"/>
</dbReference>
<dbReference type="PANTHER" id="PTHR24422:SF19">
    <property type="entry name" value="CHEMOTAXIS PROTEIN METHYLTRANSFERASE"/>
    <property type="match status" value="1"/>
</dbReference>
<evidence type="ECO:0000256" key="4">
    <source>
        <dbReference type="PROSITE-ProRule" id="PRU00339"/>
    </source>
</evidence>
<keyword evidence="1 6" id="KW-0489">Methyltransferase</keyword>
<feature type="domain" description="CheR-type methyltransferase" evidence="5">
    <location>
        <begin position="14"/>
        <end position="259"/>
    </location>
</feature>
<organism evidence="6 7">
    <name type="scientific">Caballeronia arationis</name>
    <dbReference type="NCBI Taxonomy" id="1777142"/>
    <lineage>
        <taxon>Bacteria</taxon>
        <taxon>Pseudomonadati</taxon>
        <taxon>Pseudomonadota</taxon>
        <taxon>Betaproteobacteria</taxon>
        <taxon>Burkholderiales</taxon>
        <taxon>Burkholderiaceae</taxon>
        <taxon>Caballeronia</taxon>
    </lineage>
</organism>
<comment type="caution">
    <text evidence="6">The sequence shown here is derived from an EMBL/GenBank/DDBJ whole genome shotgun (WGS) entry which is preliminary data.</text>
</comment>
<keyword evidence="2 6" id="KW-0808">Transferase</keyword>
<dbReference type="Gene3D" id="3.40.50.150">
    <property type="entry name" value="Vaccinia Virus protein VP39"/>
    <property type="match status" value="1"/>
</dbReference>
<dbReference type="InterPro" id="IPR029063">
    <property type="entry name" value="SAM-dependent_MTases_sf"/>
</dbReference>
<dbReference type="EMBL" id="OCSU01000003">
    <property type="protein sequence ID" value="SOE88732.1"/>
    <property type="molecule type" value="Genomic_DNA"/>
</dbReference>
<dbReference type="SMART" id="SM00138">
    <property type="entry name" value="MeTrc"/>
    <property type="match status" value="1"/>
</dbReference>
<dbReference type="CDD" id="cd02440">
    <property type="entry name" value="AdoMet_MTases"/>
    <property type="match status" value="1"/>
</dbReference>
<dbReference type="Proteomes" id="UP000219522">
    <property type="component" value="Unassembled WGS sequence"/>
</dbReference>
<evidence type="ECO:0000313" key="7">
    <source>
        <dbReference type="Proteomes" id="UP000219522"/>
    </source>
</evidence>
<dbReference type="SMART" id="SM00028">
    <property type="entry name" value="TPR"/>
    <property type="match status" value="1"/>
</dbReference>
<feature type="repeat" description="TPR" evidence="4">
    <location>
        <begin position="401"/>
        <end position="434"/>
    </location>
</feature>
<evidence type="ECO:0000256" key="2">
    <source>
        <dbReference type="ARBA" id="ARBA00022679"/>
    </source>
</evidence>